<gene>
    <name evidence="1" type="ORF">K2U94_00685</name>
</gene>
<reference evidence="1" key="1">
    <citation type="journal article" date="2022" name="ISME J.">
        <title>Identification of active gaseous-alkane degraders at natural gas seeps.</title>
        <authorList>
            <person name="Farhan Ul Haque M."/>
            <person name="Hernandez M."/>
            <person name="Crombie A.T."/>
            <person name="Murrell J.C."/>
        </authorList>
    </citation>
    <scope>NUCLEOTIDE SEQUENCE</scope>
    <source>
        <strain evidence="1">PC2</strain>
    </source>
</reference>
<dbReference type="InterPro" id="IPR014845">
    <property type="entry name" value="GYD/TTHA1554"/>
</dbReference>
<evidence type="ECO:0000313" key="1">
    <source>
        <dbReference type="EMBL" id="MCI4681302.1"/>
    </source>
</evidence>
<dbReference type="EMBL" id="JAIVFP010000001">
    <property type="protein sequence ID" value="MCI4681302.1"/>
    <property type="molecule type" value="Genomic_DNA"/>
</dbReference>
<name>A0ABS9Z287_9HYPH</name>
<protein>
    <submittedName>
        <fullName evidence="1">GYD domain-containing protein</fullName>
    </submittedName>
</protein>
<evidence type="ECO:0000313" key="2">
    <source>
        <dbReference type="Proteomes" id="UP001139104"/>
    </source>
</evidence>
<keyword evidence="2" id="KW-1185">Reference proteome</keyword>
<dbReference type="RefSeq" id="WP_243065374.1">
    <property type="nucleotide sequence ID" value="NZ_JAIVFK010000008.1"/>
</dbReference>
<dbReference type="Proteomes" id="UP001139104">
    <property type="component" value="Unassembled WGS sequence"/>
</dbReference>
<dbReference type="Pfam" id="PF08734">
    <property type="entry name" value="GYD"/>
    <property type="match status" value="1"/>
</dbReference>
<comment type="caution">
    <text evidence="1">The sequence shown here is derived from an EMBL/GenBank/DDBJ whole genome shotgun (WGS) entry which is preliminary data.</text>
</comment>
<sequence length="97" mass="10529">MKTFVTLYNFTDQGLHAIKDSVKRAEAAKIAAAQSGVKIKDILWLQGQYDLVVVAETPDDAAANAFSISMLKAGNLRGQTLRAFTATEMAEILEKVV</sequence>
<proteinExistence type="predicted"/>
<accession>A0ABS9Z287</accession>
<organism evidence="1 2">
    <name type="scientific">Candidatus Rhodoblastus alkanivorans</name>
    <dbReference type="NCBI Taxonomy" id="2954117"/>
    <lineage>
        <taxon>Bacteria</taxon>
        <taxon>Pseudomonadati</taxon>
        <taxon>Pseudomonadota</taxon>
        <taxon>Alphaproteobacteria</taxon>
        <taxon>Hyphomicrobiales</taxon>
        <taxon>Rhodoblastaceae</taxon>
        <taxon>Rhodoblastus</taxon>
    </lineage>
</organism>